<evidence type="ECO:0000256" key="1">
    <source>
        <dbReference type="ARBA" id="ARBA00004123"/>
    </source>
</evidence>
<reference evidence="10 11" key="1">
    <citation type="submission" date="2024-06" db="EMBL/GenBank/DDBJ databases">
        <title>A chromosome level genome sequence of Diviner's sage (Salvia divinorum).</title>
        <authorList>
            <person name="Ford S.A."/>
            <person name="Ro D.-K."/>
            <person name="Ness R.W."/>
            <person name="Phillips M.A."/>
        </authorList>
    </citation>
    <scope>NUCLEOTIDE SEQUENCE [LARGE SCALE GENOMIC DNA]</scope>
    <source>
        <strain evidence="10">SAF-2024a</strain>
        <tissue evidence="10">Leaf</tissue>
    </source>
</reference>
<organism evidence="10 11">
    <name type="scientific">Salvia divinorum</name>
    <name type="common">Maria pastora</name>
    <name type="synonym">Diviner's sage</name>
    <dbReference type="NCBI Taxonomy" id="28513"/>
    <lineage>
        <taxon>Eukaryota</taxon>
        <taxon>Viridiplantae</taxon>
        <taxon>Streptophyta</taxon>
        <taxon>Embryophyta</taxon>
        <taxon>Tracheophyta</taxon>
        <taxon>Spermatophyta</taxon>
        <taxon>Magnoliopsida</taxon>
        <taxon>eudicotyledons</taxon>
        <taxon>Gunneridae</taxon>
        <taxon>Pentapetalae</taxon>
        <taxon>asterids</taxon>
        <taxon>lamiids</taxon>
        <taxon>Lamiales</taxon>
        <taxon>Lamiaceae</taxon>
        <taxon>Nepetoideae</taxon>
        <taxon>Mentheae</taxon>
        <taxon>Salviinae</taxon>
        <taxon>Salvia</taxon>
        <taxon>Salvia subgen. Calosphace</taxon>
    </lineage>
</organism>
<feature type="repeat" description="TPR" evidence="7">
    <location>
        <begin position="163"/>
        <end position="196"/>
    </location>
</feature>
<dbReference type="GO" id="GO:0005634">
    <property type="term" value="C:nucleus"/>
    <property type="evidence" value="ECO:0007669"/>
    <property type="project" value="UniProtKB-SubCell"/>
</dbReference>
<evidence type="ECO:0000313" key="11">
    <source>
        <dbReference type="Proteomes" id="UP001567538"/>
    </source>
</evidence>
<proteinExistence type="inferred from homology"/>
<name>A0ABD1IM35_SALDI</name>
<evidence type="ECO:0000256" key="5">
    <source>
        <dbReference type="ARBA" id="ARBA00023242"/>
    </source>
</evidence>
<evidence type="ECO:0000256" key="2">
    <source>
        <dbReference type="ARBA" id="ARBA00022737"/>
    </source>
</evidence>
<dbReference type="Proteomes" id="UP001567538">
    <property type="component" value="Unassembled WGS sequence"/>
</dbReference>
<dbReference type="InterPro" id="IPR019734">
    <property type="entry name" value="TPR_rpt"/>
</dbReference>
<comment type="caution">
    <text evidence="10">The sequence shown here is derived from an EMBL/GenBank/DDBJ whole genome shotgun (WGS) entry which is preliminary data.</text>
</comment>
<evidence type="ECO:0000256" key="7">
    <source>
        <dbReference type="PROSITE-ProRule" id="PRU00339"/>
    </source>
</evidence>
<evidence type="ECO:0000256" key="6">
    <source>
        <dbReference type="ARBA" id="ARBA00025750"/>
    </source>
</evidence>
<keyword evidence="5" id="KW-0539">Nucleus</keyword>
<feature type="region of interest" description="Disordered" evidence="9">
    <location>
        <begin position="1"/>
        <end position="28"/>
    </location>
</feature>
<comment type="subcellular location">
    <subcellularLocation>
        <location evidence="1">Nucleus</location>
    </subcellularLocation>
</comment>
<feature type="coiled-coil region" evidence="8">
    <location>
        <begin position="76"/>
        <end position="103"/>
    </location>
</feature>
<dbReference type="SMART" id="SM00028">
    <property type="entry name" value="TPR"/>
    <property type="match status" value="1"/>
</dbReference>
<dbReference type="PROSITE" id="PS50005">
    <property type="entry name" value="TPR"/>
    <property type="match status" value="1"/>
</dbReference>
<dbReference type="Gene3D" id="1.25.40.10">
    <property type="entry name" value="Tetratricopeptide repeat domain"/>
    <property type="match status" value="1"/>
</dbReference>
<dbReference type="SUPFAM" id="SSF48452">
    <property type="entry name" value="TPR-like"/>
    <property type="match status" value="1"/>
</dbReference>
<evidence type="ECO:0000256" key="9">
    <source>
        <dbReference type="SAM" id="MobiDB-lite"/>
    </source>
</evidence>
<protein>
    <submittedName>
        <fullName evidence="10">Protein POLLENLESS 3-LIKE 2-like</fullName>
    </submittedName>
</protein>
<keyword evidence="11" id="KW-1185">Reference proteome</keyword>
<accession>A0ABD1IM35</accession>
<dbReference type="PANTHER" id="PTHR36326">
    <property type="entry name" value="PROTEIN POLLENLESS 3-LIKE 2"/>
    <property type="match status" value="1"/>
</dbReference>
<gene>
    <name evidence="10" type="ORF">AAHA92_01205</name>
</gene>
<evidence type="ECO:0000256" key="4">
    <source>
        <dbReference type="ARBA" id="ARBA00023054"/>
    </source>
</evidence>
<keyword evidence="2" id="KW-0677">Repeat</keyword>
<evidence type="ECO:0000256" key="3">
    <source>
        <dbReference type="ARBA" id="ARBA00022803"/>
    </source>
</evidence>
<dbReference type="EMBL" id="JBEAFC010000001">
    <property type="protein sequence ID" value="KAL1569767.1"/>
    <property type="molecule type" value="Genomic_DNA"/>
</dbReference>
<keyword evidence="3 7" id="KW-0802">TPR repeat</keyword>
<dbReference type="InterPro" id="IPR011990">
    <property type="entry name" value="TPR-like_helical_dom_sf"/>
</dbReference>
<dbReference type="AlphaFoldDB" id="A0ABD1IM35"/>
<comment type="similarity">
    <text evidence="6">Belongs to the MS5 protein family.</text>
</comment>
<dbReference type="InterPro" id="IPR044961">
    <property type="entry name" value="MS5/SDI1"/>
</dbReference>
<sequence length="396" mass="44485">MMKEMWNAPPGFRPTKSAPTSPAKPLHKVPVGDTPYVRAKNVQLVDKDPERAIPLFWAAINAGDRVDSALKDMAIVMKQQNRAEEAIEAIKSLRSRCSDQAQESLDNILLDLYKRCGRLDDQVALLRRKLFLIQQGMAFNGKRTKTARSQGKKFQVSVDQEATRLLGNLGWALMQQNNYIQAEDAYRRALVLAPDNNKMCNLGICLMKQGRIGEAKDTLRRVKPAVLDGPRGVDSHLKAYERAQQMLSDLESEKMMTKGGVDRVEQSKLFDAFLGSSAIWQPRPCKESRVFADENVNSGNMINRLAPKNNNSVLNLNLNIDAQPFYSSKRSRLTEEENGDGKAAEEDWADLLPDSKDFEEAIMAAVLGGEKKKVEKRLKVFQDITPCSPKPRILNR</sequence>
<evidence type="ECO:0000256" key="8">
    <source>
        <dbReference type="SAM" id="Coils"/>
    </source>
</evidence>
<keyword evidence="4 8" id="KW-0175">Coiled coil</keyword>
<dbReference type="Pfam" id="PF00515">
    <property type="entry name" value="TPR_1"/>
    <property type="match status" value="1"/>
</dbReference>
<evidence type="ECO:0000313" key="10">
    <source>
        <dbReference type="EMBL" id="KAL1569767.1"/>
    </source>
</evidence>
<dbReference type="PANTHER" id="PTHR36326:SF7">
    <property type="entry name" value="PROTEIN POLLENLESS 3-LIKE 2"/>
    <property type="match status" value="1"/>
</dbReference>